<evidence type="ECO:0000313" key="9">
    <source>
        <dbReference type="Proteomes" id="UP000678276"/>
    </source>
</evidence>
<feature type="transmembrane region" description="Helical" evidence="6">
    <location>
        <begin position="21"/>
        <end position="41"/>
    </location>
</feature>
<dbReference type="InterPro" id="IPR000620">
    <property type="entry name" value="EamA_dom"/>
</dbReference>
<evidence type="ECO:0000256" key="4">
    <source>
        <dbReference type="ARBA" id="ARBA00022989"/>
    </source>
</evidence>
<comment type="similarity">
    <text evidence="2">Belongs to the drug/metabolite transporter (DMT) superfamily. 10 TMS drug/metabolite exporter (DME) (TC 2.A.7.3) family.</text>
</comment>
<dbReference type="SUPFAM" id="SSF103481">
    <property type="entry name" value="Multidrug resistance efflux transporter EmrE"/>
    <property type="match status" value="2"/>
</dbReference>
<sequence>MKLIHYAPLRCSGQASPGIGIAAILLAVFLLSLSDALVKLASDRFGLAQLIFLRSLIAAGMLMCATGIFGAKGWRLHRPVWVTVRSLLLAGMWASYYGSLPAMPLALAAAALYTAPVMMALFSACLLREPIGRRGFLALAGGLCGVFLVLRPDATNLSLTALLPFFAAACYALAAIVTRSRCAREAPLAMALNLNLVLALAAAVAIAGLVLFAPVTTGAGRSSFVLSVWPGLSIMDAAWIVVLGVFMAIIATAVAKAYQAAPSPVVGVFDNAYLAFATLWSALLFNETPGILGFGGIMLIAGSAVLVLGEPSRGERNAEA</sequence>
<feature type="transmembrane region" description="Helical" evidence="6">
    <location>
        <begin position="157"/>
        <end position="178"/>
    </location>
</feature>
<keyword evidence="4 6" id="KW-1133">Transmembrane helix</keyword>
<evidence type="ECO:0000256" key="2">
    <source>
        <dbReference type="ARBA" id="ARBA00009853"/>
    </source>
</evidence>
<dbReference type="Pfam" id="PF00892">
    <property type="entry name" value="EamA"/>
    <property type="match status" value="1"/>
</dbReference>
<name>A0ABS4BGN0_9HYPH</name>
<comment type="subcellular location">
    <subcellularLocation>
        <location evidence="1">Membrane</location>
        <topology evidence="1">Multi-pass membrane protein</topology>
    </subcellularLocation>
</comment>
<keyword evidence="9" id="KW-1185">Reference proteome</keyword>
<dbReference type="EMBL" id="JAGJCF010000005">
    <property type="protein sequence ID" value="MBP0615911.1"/>
    <property type="molecule type" value="Genomic_DNA"/>
</dbReference>
<dbReference type="InterPro" id="IPR037185">
    <property type="entry name" value="EmrE-like"/>
</dbReference>
<evidence type="ECO:0000256" key="6">
    <source>
        <dbReference type="SAM" id="Phobius"/>
    </source>
</evidence>
<dbReference type="Proteomes" id="UP000678276">
    <property type="component" value="Unassembled WGS sequence"/>
</dbReference>
<evidence type="ECO:0000259" key="7">
    <source>
        <dbReference type="Pfam" id="PF00892"/>
    </source>
</evidence>
<feature type="transmembrane region" description="Helical" evidence="6">
    <location>
        <begin position="134"/>
        <end position="151"/>
    </location>
</feature>
<feature type="transmembrane region" description="Helical" evidence="6">
    <location>
        <begin position="291"/>
        <end position="309"/>
    </location>
</feature>
<comment type="caution">
    <text evidence="8">The sequence shown here is derived from an EMBL/GenBank/DDBJ whole genome shotgun (WGS) entry which is preliminary data.</text>
</comment>
<feature type="transmembrane region" description="Helical" evidence="6">
    <location>
        <begin position="105"/>
        <end position="127"/>
    </location>
</feature>
<organism evidence="8 9">
    <name type="scientific">Jiella mangrovi</name>
    <dbReference type="NCBI Taxonomy" id="2821407"/>
    <lineage>
        <taxon>Bacteria</taxon>
        <taxon>Pseudomonadati</taxon>
        <taxon>Pseudomonadota</taxon>
        <taxon>Alphaproteobacteria</taxon>
        <taxon>Hyphomicrobiales</taxon>
        <taxon>Aurantimonadaceae</taxon>
        <taxon>Jiella</taxon>
    </lineage>
</organism>
<feature type="transmembrane region" description="Helical" evidence="6">
    <location>
        <begin position="47"/>
        <end position="68"/>
    </location>
</feature>
<dbReference type="PANTHER" id="PTHR22911:SF6">
    <property type="entry name" value="SOLUTE CARRIER FAMILY 35 MEMBER G1"/>
    <property type="match status" value="1"/>
</dbReference>
<evidence type="ECO:0000313" key="8">
    <source>
        <dbReference type="EMBL" id="MBP0615911.1"/>
    </source>
</evidence>
<feature type="transmembrane region" description="Helical" evidence="6">
    <location>
        <begin position="190"/>
        <end position="217"/>
    </location>
</feature>
<protein>
    <submittedName>
        <fullName evidence="8">DMT family transporter</fullName>
    </submittedName>
</protein>
<feature type="transmembrane region" description="Helical" evidence="6">
    <location>
        <begin position="265"/>
        <end position="285"/>
    </location>
</feature>
<feature type="transmembrane region" description="Helical" evidence="6">
    <location>
        <begin position="237"/>
        <end position="258"/>
    </location>
</feature>
<dbReference type="RefSeq" id="WP_209594324.1">
    <property type="nucleotide sequence ID" value="NZ_JAGJCF010000005.1"/>
</dbReference>
<evidence type="ECO:0000256" key="5">
    <source>
        <dbReference type="ARBA" id="ARBA00023136"/>
    </source>
</evidence>
<keyword evidence="5 6" id="KW-0472">Membrane</keyword>
<keyword evidence="3 6" id="KW-0812">Transmembrane</keyword>
<dbReference type="PANTHER" id="PTHR22911">
    <property type="entry name" value="ACYL-MALONYL CONDENSING ENZYME-RELATED"/>
    <property type="match status" value="1"/>
</dbReference>
<gene>
    <name evidence="8" type="ORF">J6595_09990</name>
</gene>
<evidence type="ECO:0000256" key="3">
    <source>
        <dbReference type="ARBA" id="ARBA00022692"/>
    </source>
</evidence>
<reference evidence="8 9" key="1">
    <citation type="submission" date="2021-04" db="EMBL/GenBank/DDBJ databases">
        <title>Whole genome sequence of Jiella sp. KSK16Y-1.</title>
        <authorList>
            <person name="Tuo L."/>
        </authorList>
    </citation>
    <scope>NUCLEOTIDE SEQUENCE [LARGE SCALE GENOMIC DNA]</scope>
    <source>
        <strain evidence="8 9">KSK16Y-1</strain>
    </source>
</reference>
<proteinExistence type="inferred from homology"/>
<feature type="domain" description="EamA" evidence="7">
    <location>
        <begin position="19"/>
        <end position="150"/>
    </location>
</feature>
<accession>A0ABS4BGN0</accession>
<evidence type="ECO:0000256" key="1">
    <source>
        <dbReference type="ARBA" id="ARBA00004141"/>
    </source>
</evidence>